<organism evidence="1 2">
    <name type="scientific">Trema orientale</name>
    <name type="common">Charcoal tree</name>
    <name type="synonym">Celtis orientalis</name>
    <dbReference type="NCBI Taxonomy" id="63057"/>
    <lineage>
        <taxon>Eukaryota</taxon>
        <taxon>Viridiplantae</taxon>
        <taxon>Streptophyta</taxon>
        <taxon>Embryophyta</taxon>
        <taxon>Tracheophyta</taxon>
        <taxon>Spermatophyta</taxon>
        <taxon>Magnoliopsida</taxon>
        <taxon>eudicotyledons</taxon>
        <taxon>Gunneridae</taxon>
        <taxon>Pentapetalae</taxon>
        <taxon>rosids</taxon>
        <taxon>fabids</taxon>
        <taxon>Rosales</taxon>
        <taxon>Cannabaceae</taxon>
        <taxon>Trema</taxon>
    </lineage>
</organism>
<sequence>MLGIRSLGGMVMVAYFSWQGGHRPDGDWESMRCIMVL</sequence>
<proteinExistence type="predicted"/>
<accession>A0A2P5A450</accession>
<reference evidence="2" key="1">
    <citation type="submission" date="2016-06" db="EMBL/GenBank/DDBJ databases">
        <title>Parallel loss of symbiosis genes in relatives of nitrogen-fixing non-legume Parasponia.</title>
        <authorList>
            <person name="Van Velzen R."/>
            <person name="Holmer R."/>
            <person name="Bu F."/>
            <person name="Rutten L."/>
            <person name="Van Zeijl A."/>
            <person name="Liu W."/>
            <person name="Santuari L."/>
            <person name="Cao Q."/>
            <person name="Sharma T."/>
            <person name="Shen D."/>
            <person name="Roswanjaya Y."/>
            <person name="Wardhani T."/>
            <person name="Kalhor M.S."/>
            <person name="Jansen J."/>
            <person name="Van den Hoogen J."/>
            <person name="Gungor B."/>
            <person name="Hartog M."/>
            <person name="Hontelez J."/>
            <person name="Verver J."/>
            <person name="Yang W.-C."/>
            <person name="Schijlen E."/>
            <person name="Repin R."/>
            <person name="Schilthuizen M."/>
            <person name="Schranz E."/>
            <person name="Heidstra R."/>
            <person name="Miyata K."/>
            <person name="Fedorova E."/>
            <person name="Kohlen W."/>
            <person name="Bisseling T."/>
            <person name="Smit S."/>
            <person name="Geurts R."/>
        </authorList>
    </citation>
    <scope>NUCLEOTIDE SEQUENCE [LARGE SCALE GENOMIC DNA]</scope>
    <source>
        <strain evidence="2">cv. RG33-2</strain>
    </source>
</reference>
<dbReference type="Proteomes" id="UP000237000">
    <property type="component" value="Unassembled WGS sequence"/>
</dbReference>
<evidence type="ECO:0000313" key="1">
    <source>
        <dbReference type="EMBL" id="PON31294.1"/>
    </source>
</evidence>
<protein>
    <submittedName>
        <fullName evidence="1">Uncharacterized protein</fullName>
    </submittedName>
</protein>
<evidence type="ECO:0000313" key="2">
    <source>
        <dbReference type="Proteomes" id="UP000237000"/>
    </source>
</evidence>
<dbReference type="AlphaFoldDB" id="A0A2P5A450"/>
<dbReference type="EMBL" id="JXTC01001472">
    <property type="protein sequence ID" value="PON31294.1"/>
    <property type="molecule type" value="Genomic_DNA"/>
</dbReference>
<comment type="caution">
    <text evidence="1">The sequence shown here is derived from an EMBL/GenBank/DDBJ whole genome shotgun (WGS) entry which is preliminary data.</text>
</comment>
<dbReference type="InParanoid" id="A0A2P5A450"/>
<name>A0A2P5A450_TREOI</name>
<keyword evidence="2" id="KW-1185">Reference proteome</keyword>
<gene>
    <name evidence="1" type="ORF">TorRG33x02_358170</name>
</gene>
<feature type="non-terminal residue" evidence="1">
    <location>
        <position position="37"/>
    </location>
</feature>